<dbReference type="InterPro" id="IPR036621">
    <property type="entry name" value="Anticodon-bd_dom_sf"/>
</dbReference>
<protein>
    <recommendedName>
        <fullName evidence="10">Histidine--tRNA ligase</fullName>
        <ecNumber evidence="10">6.1.1.21</ecNumber>
    </recommendedName>
    <alternativeName>
        <fullName evidence="10">Histidyl-tRNA synthetase</fullName>
        <shortName evidence="10">HisRS</shortName>
    </alternativeName>
</protein>
<dbReference type="GO" id="GO:0006427">
    <property type="term" value="P:histidyl-tRNA aminoacylation"/>
    <property type="evidence" value="ECO:0007669"/>
    <property type="project" value="UniProtKB-UniRule"/>
</dbReference>
<dbReference type="Pfam" id="PF13393">
    <property type="entry name" value="tRNA-synt_His"/>
    <property type="match status" value="1"/>
</dbReference>
<evidence type="ECO:0000256" key="7">
    <source>
        <dbReference type="ARBA" id="ARBA00022917"/>
    </source>
</evidence>
<evidence type="ECO:0000313" key="14">
    <source>
        <dbReference type="Proteomes" id="UP000680656"/>
    </source>
</evidence>
<dbReference type="CDD" id="cd00773">
    <property type="entry name" value="HisRS-like_core"/>
    <property type="match status" value="1"/>
</dbReference>
<evidence type="ECO:0000259" key="12">
    <source>
        <dbReference type="PROSITE" id="PS50862"/>
    </source>
</evidence>
<evidence type="ECO:0000256" key="1">
    <source>
        <dbReference type="ARBA" id="ARBA00004496"/>
    </source>
</evidence>
<dbReference type="SUPFAM" id="SSF52954">
    <property type="entry name" value="Class II aaRS ABD-related"/>
    <property type="match status" value="1"/>
</dbReference>
<dbReference type="InterPro" id="IPR004517">
    <property type="entry name" value="HisZ"/>
</dbReference>
<keyword evidence="5 10" id="KW-0547">Nucleotide-binding</keyword>
<feature type="binding site" evidence="11">
    <location>
        <begin position="257"/>
        <end position="258"/>
    </location>
    <ligand>
        <name>L-histidine</name>
        <dbReference type="ChEBI" id="CHEBI:57595"/>
    </ligand>
</feature>
<comment type="catalytic activity">
    <reaction evidence="9 10">
        <text>tRNA(His) + L-histidine + ATP = L-histidyl-tRNA(His) + AMP + diphosphate + H(+)</text>
        <dbReference type="Rhea" id="RHEA:17313"/>
        <dbReference type="Rhea" id="RHEA-COMP:9665"/>
        <dbReference type="Rhea" id="RHEA-COMP:9689"/>
        <dbReference type="ChEBI" id="CHEBI:15378"/>
        <dbReference type="ChEBI" id="CHEBI:30616"/>
        <dbReference type="ChEBI" id="CHEBI:33019"/>
        <dbReference type="ChEBI" id="CHEBI:57595"/>
        <dbReference type="ChEBI" id="CHEBI:78442"/>
        <dbReference type="ChEBI" id="CHEBI:78527"/>
        <dbReference type="ChEBI" id="CHEBI:456215"/>
        <dbReference type="EC" id="6.1.1.21"/>
    </reaction>
</comment>
<keyword evidence="14" id="KW-1185">Reference proteome</keyword>
<keyword evidence="3 10" id="KW-0963">Cytoplasm</keyword>
<dbReference type="HAMAP" id="MF_00127">
    <property type="entry name" value="His_tRNA_synth"/>
    <property type="match status" value="1"/>
</dbReference>
<dbReference type="PANTHER" id="PTHR43707">
    <property type="entry name" value="HISTIDYL-TRNA SYNTHETASE"/>
    <property type="match status" value="1"/>
</dbReference>
<dbReference type="GO" id="GO:0000105">
    <property type="term" value="P:L-histidine biosynthetic process"/>
    <property type="evidence" value="ECO:0007669"/>
    <property type="project" value="InterPro"/>
</dbReference>
<dbReference type="Gene3D" id="3.40.50.800">
    <property type="entry name" value="Anticodon-binding domain"/>
    <property type="match status" value="1"/>
</dbReference>
<dbReference type="PANTHER" id="PTHR43707:SF1">
    <property type="entry name" value="HISTIDINE--TRNA LIGASE, MITOCHONDRIAL-RELATED"/>
    <property type="match status" value="1"/>
</dbReference>
<evidence type="ECO:0000256" key="8">
    <source>
        <dbReference type="ARBA" id="ARBA00023146"/>
    </source>
</evidence>
<sequence>MIQKPRGTRDMLPDEMERRREIEARMRARARLYGFREIATPVFEELELFTIRSGEGIINEMYVFEDKGGRSLALRPELTAPVLRTYVEEGRSLNKPIKWCYFADCFRYERPQKGRYRQFWQFGAELIGADSAMGDAEVITLGYDLLRTAGVKFVLRIGHLSFMRTLLADLADGDKKKIRAFLDKREEEAAVTYLRDIGQDQLCDPLIRLCGARTLDDVFAVIGEIPEAARIREMFAILDASGILYEINPAIARGLDYYTGVVFECFAEGLGAENQILGGGAYRLAHLFGGEDTPSAGFAIGFDRVMVALGEESWIPWQPQVMIITTSEGRDYALTVAEQFRMNGIITETDLMDRSFSAQMKAAGKSADYAVIIGKEEVATGTITLKDLKAGTQEKVTADEAIEKLTSA</sequence>
<evidence type="ECO:0000256" key="4">
    <source>
        <dbReference type="ARBA" id="ARBA00022598"/>
    </source>
</evidence>
<dbReference type="EC" id="6.1.1.21" evidence="10"/>
<dbReference type="InterPro" id="IPR006195">
    <property type="entry name" value="aa-tRNA-synth_II"/>
</dbReference>
<dbReference type="NCBIfam" id="TIGR00442">
    <property type="entry name" value="hisS"/>
    <property type="match status" value="1"/>
</dbReference>
<accession>A0A8E7B1K8</accession>
<dbReference type="RefSeq" id="WP_214420189.1">
    <property type="nucleotide sequence ID" value="NZ_CP075546.1"/>
</dbReference>
<reference evidence="13 14" key="1">
    <citation type="submission" date="2021-05" db="EMBL/GenBank/DDBJ databases">
        <title>A novel Methanospirillum isolate from a pyrite-forming mixed culture.</title>
        <authorList>
            <person name="Bunk B."/>
            <person name="Sproer C."/>
            <person name="Spring S."/>
            <person name="Pester M."/>
        </authorList>
    </citation>
    <scope>NUCLEOTIDE SEQUENCE [LARGE SCALE GENOMIC DNA]</scope>
    <source>
        <strain evidence="13 14">J.3.6.1-F.2.7.3</strain>
    </source>
</reference>
<feature type="binding site" evidence="11">
    <location>
        <position position="107"/>
    </location>
    <ligand>
        <name>L-histidine</name>
        <dbReference type="ChEBI" id="CHEBI:57595"/>
    </ligand>
</feature>
<dbReference type="InterPro" id="IPR004516">
    <property type="entry name" value="HisRS/HisZ"/>
</dbReference>
<dbReference type="InterPro" id="IPR041715">
    <property type="entry name" value="HisRS-like_core"/>
</dbReference>
<dbReference type="InterPro" id="IPR004154">
    <property type="entry name" value="Anticodon-bd"/>
</dbReference>
<evidence type="ECO:0000256" key="3">
    <source>
        <dbReference type="ARBA" id="ARBA00022490"/>
    </source>
</evidence>
<dbReference type="EMBL" id="CP075546">
    <property type="protein sequence ID" value="QVV89393.1"/>
    <property type="molecule type" value="Genomic_DNA"/>
</dbReference>
<evidence type="ECO:0000256" key="11">
    <source>
        <dbReference type="PIRSR" id="PIRSR001549-1"/>
    </source>
</evidence>
<evidence type="ECO:0000256" key="5">
    <source>
        <dbReference type="ARBA" id="ARBA00022741"/>
    </source>
</evidence>
<feature type="binding site" evidence="11">
    <location>
        <position position="125"/>
    </location>
    <ligand>
        <name>L-histidine</name>
        <dbReference type="ChEBI" id="CHEBI:57595"/>
    </ligand>
</feature>
<evidence type="ECO:0000313" key="13">
    <source>
        <dbReference type="EMBL" id="QVV89393.1"/>
    </source>
</evidence>
<gene>
    <name evidence="10 13" type="primary">hisS</name>
    <name evidence="13" type="ORF">KHC33_02345</name>
</gene>
<dbReference type="Proteomes" id="UP000680656">
    <property type="component" value="Chromosome"/>
</dbReference>
<comment type="subcellular location">
    <subcellularLocation>
        <location evidence="1 10">Cytoplasm</location>
    </subcellularLocation>
</comment>
<dbReference type="InterPro" id="IPR045864">
    <property type="entry name" value="aa-tRNA-synth_II/BPL/LPL"/>
</dbReference>
<dbReference type="GO" id="GO:0004821">
    <property type="term" value="F:histidine-tRNA ligase activity"/>
    <property type="evidence" value="ECO:0007669"/>
    <property type="project" value="UniProtKB-UniRule"/>
</dbReference>
<keyword evidence="8 10" id="KW-0030">Aminoacyl-tRNA synthetase</keyword>
<dbReference type="SUPFAM" id="SSF55681">
    <property type="entry name" value="Class II aaRS and biotin synthetases"/>
    <property type="match status" value="1"/>
</dbReference>
<dbReference type="GO" id="GO:0005524">
    <property type="term" value="F:ATP binding"/>
    <property type="evidence" value="ECO:0007669"/>
    <property type="project" value="UniProtKB-UniRule"/>
</dbReference>
<dbReference type="KEGG" id="mrtj:KHC33_02345"/>
<proteinExistence type="inferred from homology"/>
<dbReference type="AlphaFoldDB" id="A0A8E7B1K8"/>
<dbReference type="InterPro" id="IPR033656">
    <property type="entry name" value="HisRS_anticodon"/>
</dbReference>
<dbReference type="InterPro" id="IPR015807">
    <property type="entry name" value="His-tRNA-ligase"/>
</dbReference>
<dbReference type="GeneID" id="65095987"/>
<organism evidence="13 14">
    <name type="scientific">Methanospirillum purgamenti</name>
    <dbReference type="NCBI Taxonomy" id="2834276"/>
    <lineage>
        <taxon>Archaea</taxon>
        <taxon>Methanobacteriati</taxon>
        <taxon>Methanobacteriota</taxon>
        <taxon>Stenosarchaea group</taxon>
        <taxon>Methanomicrobia</taxon>
        <taxon>Methanomicrobiales</taxon>
        <taxon>Methanospirillaceae</taxon>
        <taxon>Methanospirillum</taxon>
    </lineage>
</organism>
<evidence type="ECO:0000256" key="6">
    <source>
        <dbReference type="ARBA" id="ARBA00022840"/>
    </source>
</evidence>
<evidence type="ECO:0000256" key="10">
    <source>
        <dbReference type="HAMAP-Rule" id="MF_00127"/>
    </source>
</evidence>
<dbReference type="Pfam" id="PF03129">
    <property type="entry name" value="HGTP_anticodon"/>
    <property type="match status" value="1"/>
</dbReference>
<feature type="binding site" evidence="11">
    <location>
        <position position="253"/>
    </location>
    <ligand>
        <name>L-histidine</name>
        <dbReference type="ChEBI" id="CHEBI:57595"/>
    </ligand>
</feature>
<evidence type="ECO:0000256" key="9">
    <source>
        <dbReference type="ARBA" id="ARBA00047639"/>
    </source>
</evidence>
<dbReference type="PIRSF" id="PIRSF001549">
    <property type="entry name" value="His-tRNA_synth"/>
    <property type="match status" value="1"/>
</dbReference>
<keyword evidence="7 10" id="KW-0648">Protein biosynthesis</keyword>
<comment type="similarity">
    <text evidence="2 10">Belongs to the class-II aminoacyl-tRNA synthetase family.</text>
</comment>
<keyword evidence="6 10" id="KW-0067">ATP-binding</keyword>
<dbReference type="GO" id="GO:0005737">
    <property type="term" value="C:cytoplasm"/>
    <property type="evidence" value="ECO:0007669"/>
    <property type="project" value="UniProtKB-SubCell"/>
</dbReference>
<evidence type="ECO:0000256" key="2">
    <source>
        <dbReference type="ARBA" id="ARBA00008226"/>
    </source>
</evidence>
<dbReference type="PROSITE" id="PS50862">
    <property type="entry name" value="AA_TRNA_LIGASE_II"/>
    <property type="match status" value="1"/>
</dbReference>
<dbReference type="Gene3D" id="3.30.930.10">
    <property type="entry name" value="Bira Bifunctional Protein, Domain 2"/>
    <property type="match status" value="1"/>
</dbReference>
<keyword evidence="4 10" id="KW-0436">Ligase</keyword>
<dbReference type="HAMAP" id="MF_00125">
    <property type="entry name" value="HisZ"/>
    <property type="match status" value="1"/>
</dbReference>
<name>A0A8E7B1K8_9EURY</name>
<feature type="binding site" evidence="11">
    <location>
        <begin position="77"/>
        <end position="79"/>
    </location>
    <ligand>
        <name>L-histidine</name>
        <dbReference type="ChEBI" id="CHEBI:57595"/>
    </ligand>
</feature>
<dbReference type="CDD" id="cd00859">
    <property type="entry name" value="HisRS_anticodon"/>
    <property type="match status" value="1"/>
</dbReference>
<feature type="domain" description="Aminoacyl-transfer RNA synthetases class-II family profile" evidence="12">
    <location>
        <begin position="6"/>
        <end position="319"/>
    </location>
</feature>
<feature type="binding site" evidence="11">
    <location>
        <position position="121"/>
    </location>
    <ligand>
        <name>L-histidine</name>
        <dbReference type="ChEBI" id="CHEBI:57595"/>
    </ligand>
</feature>